<sequence>MSNPLSQTIGDVAAQAGFPFDHVALVHPPGHHNGDYYATHCMFCDGGLFACTVCGSFEGATTTQCPGRQLTAQESDDVYANKLDYRGGRWVAQSSYYAPGGYWNYYAQITTE</sequence>
<dbReference type="Proteomes" id="UP000326279">
    <property type="component" value="Segment"/>
</dbReference>
<organism evidence="1 2">
    <name type="scientific">Mycobacterium phage MalagasyRose</name>
    <dbReference type="NCBI Taxonomy" id="2599870"/>
    <lineage>
        <taxon>Viruses</taxon>
        <taxon>Duplodnaviria</taxon>
        <taxon>Heunggongvirae</taxon>
        <taxon>Uroviricota</taxon>
        <taxon>Caudoviricetes</taxon>
        <taxon>Malagasyrosevirus</taxon>
        <taxon>Malagasyrosevirus malagasyrose</taxon>
    </lineage>
</organism>
<dbReference type="KEGG" id="vg:80019533"/>
<protein>
    <submittedName>
        <fullName evidence="1">Uncharacterized protein</fullName>
    </submittedName>
</protein>
<reference evidence="1 2" key="1">
    <citation type="submission" date="2019-07" db="EMBL/GenBank/DDBJ databases">
        <authorList>
            <person name="Garlena R.A."/>
            <person name="Russell D.A."/>
            <person name="Pope W.H."/>
            <person name="Jacobs-Sera D."/>
            <person name="Hatfull G.F."/>
        </authorList>
    </citation>
    <scope>NUCLEOTIDE SEQUENCE [LARGE SCALE GENOMIC DNA]</scope>
</reference>
<gene>
    <name evidence="1" type="primary">60</name>
    <name evidence="1" type="ORF">PBI_MALAGASYROSE_60</name>
</gene>
<dbReference type="GeneID" id="80019533"/>
<dbReference type="RefSeq" id="YP_010754932.1">
    <property type="nucleotide sequence ID" value="NC_073465.1"/>
</dbReference>
<name>A0A5J6TEQ7_9CAUD</name>
<evidence type="ECO:0000313" key="2">
    <source>
        <dbReference type="Proteomes" id="UP000326279"/>
    </source>
</evidence>
<proteinExistence type="predicted"/>
<keyword evidence="2" id="KW-1185">Reference proteome</keyword>
<accession>A0A5J6TEQ7</accession>
<evidence type="ECO:0000313" key="1">
    <source>
        <dbReference type="EMBL" id="QFG08908.1"/>
    </source>
</evidence>
<dbReference type="EMBL" id="MN234170">
    <property type="protein sequence ID" value="QFG08908.1"/>
    <property type="molecule type" value="Genomic_DNA"/>
</dbReference>